<feature type="domain" description="Fibronectin type-III" evidence="25">
    <location>
        <begin position="224"/>
        <end position="323"/>
    </location>
</feature>
<evidence type="ECO:0000256" key="22">
    <source>
        <dbReference type="SAM" id="SignalP"/>
    </source>
</evidence>
<dbReference type="InterPro" id="IPR036116">
    <property type="entry name" value="FN3_sf"/>
</dbReference>
<comment type="caution">
    <text evidence="26">The sequence shown here is derived from an EMBL/GenBank/DDBJ whole genome shotgun (WGS) entry which is preliminary data.</text>
</comment>
<keyword evidence="18" id="KW-0393">Immunoglobulin domain</keyword>
<evidence type="ECO:0000256" key="20">
    <source>
        <dbReference type="PROSITE-ProRule" id="PRU10141"/>
    </source>
</evidence>
<dbReference type="InterPro" id="IPR020635">
    <property type="entry name" value="Tyr_kinase_cat_dom"/>
</dbReference>
<sequence>MASWKCSFLILSVIFAPWKPVCGGQLSDLEFEQSPSTVISSLGKPVLMHCRLKGTGGEEEDPPDVVWLRDGVPLQYADTNQVQVPTGSNSWMVTSTLRIEKVQLPDMGSYRCAVQSEGNRTLSEEGRIQLEGLPHFSMEPRHMSIVANVSLSLRCVAHGPPEPVRVIWLQDLAPLNSLKDPVALSPSTLNLTGLNRTSTFSCEAHNQKGVATSGSGTITVLPSPPRNVRAVEITQTALRLSWQPGFGGVYPIIRCSVQAKQLGDSLPADSNKMIHNQNVNIPPATHLIQDLKPHTLYSVRVACDSSQGPSDWSPWVELRTLEGVPENPPANVTARPNGTEVLVTWEEPLGKLNGELQGYMVEYSTPSTQQFVVDAGLDTEFSINLSIPLSNVSFRVCAYTGAGQGPWTPTQTLILNSPETGRFRGMSTSPAFSWHLWYVVMAITGAVALAVLLAVYVAKLRRKETRFGEAFEPMIERGQLVVRYRARRSYSRRPLEATLNSLGISDELKQKLQDVMVDRHKLTLGKTLGEGEFGSVMEGLLNQEEAVLKVAVKTMKIAICTRSEMEDFLREAACMKEFDHPNVMRLLGVCLQTVESEGYPSPVVILPYMKHGDLHSYLLYSRLGDCPVYLPSQMLVKFMADIARGMEYLSSKNFIHRDLAARNCMLNENMNVCVADFGLSKKIYNGDYYRQGRISKMPVKWIAIESLADRVYTTKSDVWSFGVTMWEIATRGQTPYPGVENSEIYDYLRQGNRLKQPPDCLDSIYSLMFSCWLLSPKDRPSFETLHCELEKALEDLPDPQDPDEILYVNMDESPMELGAVGGRDPTVSSPFCLKGLESVTTVDVHQTNRYVPFPQHETTRTLCDSLESLDMLVSSSTATLPLQPSCHTTPDTPAPTPTFELLDDREVTRRMPWQ</sequence>
<keyword evidence="10" id="KW-0418">Kinase</keyword>
<keyword evidence="22" id="KW-0732">Signal</keyword>
<dbReference type="EC" id="2.7.10.1" evidence="3"/>
<proteinExistence type="inferred from homology"/>
<evidence type="ECO:0000256" key="11">
    <source>
        <dbReference type="ARBA" id="ARBA00022840"/>
    </source>
</evidence>
<evidence type="ECO:0000259" key="23">
    <source>
        <dbReference type="PROSITE" id="PS50011"/>
    </source>
</evidence>
<dbReference type="InterPro" id="IPR008266">
    <property type="entry name" value="Tyr_kinase_AS"/>
</dbReference>
<protein>
    <recommendedName>
        <fullName evidence="3">receptor protein-tyrosine kinase</fullName>
        <ecNumber evidence="3">2.7.10.1</ecNumber>
    </recommendedName>
</protein>
<evidence type="ECO:0000259" key="24">
    <source>
        <dbReference type="PROSITE" id="PS50835"/>
    </source>
</evidence>
<dbReference type="PROSITE" id="PS50011">
    <property type="entry name" value="PROTEIN_KINASE_DOM"/>
    <property type="match status" value="1"/>
</dbReference>
<keyword evidence="14" id="KW-0829">Tyrosine-protein kinase</keyword>
<evidence type="ECO:0000256" key="21">
    <source>
        <dbReference type="SAM" id="Phobius"/>
    </source>
</evidence>
<evidence type="ECO:0000256" key="12">
    <source>
        <dbReference type="ARBA" id="ARBA00022989"/>
    </source>
</evidence>
<evidence type="ECO:0000256" key="6">
    <source>
        <dbReference type="ARBA" id="ARBA00022679"/>
    </source>
</evidence>
<evidence type="ECO:0000256" key="8">
    <source>
        <dbReference type="ARBA" id="ARBA00022737"/>
    </source>
</evidence>
<dbReference type="EMBL" id="JAHRIM010030251">
    <property type="protein sequence ID" value="MEQ2264432.1"/>
    <property type="molecule type" value="Genomic_DNA"/>
</dbReference>
<dbReference type="InterPro" id="IPR007110">
    <property type="entry name" value="Ig-like_dom"/>
</dbReference>
<keyword evidence="17" id="KW-0325">Glycoprotein</keyword>
<evidence type="ECO:0000256" key="18">
    <source>
        <dbReference type="ARBA" id="ARBA00023319"/>
    </source>
</evidence>
<keyword evidence="5" id="KW-0597">Phosphoprotein</keyword>
<keyword evidence="27" id="KW-1185">Reference proteome</keyword>
<evidence type="ECO:0000313" key="26">
    <source>
        <dbReference type="EMBL" id="MEQ2264432.1"/>
    </source>
</evidence>
<feature type="domain" description="Ig-like" evidence="24">
    <location>
        <begin position="134"/>
        <end position="219"/>
    </location>
</feature>
<keyword evidence="9 20" id="KW-0547">Nucleotide-binding</keyword>
<evidence type="ECO:0000256" key="16">
    <source>
        <dbReference type="ARBA" id="ARBA00023170"/>
    </source>
</evidence>
<comment type="catalytic activity">
    <reaction evidence="19">
        <text>L-tyrosyl-[protein] + ATP = O-phospho-L-tyrosyl-[protein] + ADP + H(+)</text>
        <dbReference type="Rhea" id="RHEA:10596"/>
        <dbReference type="Rhea" id="RHEA-COMP:10136"/>
        <dbReference type="Rhea" id="RHEA-COMP:20101"/>
        <dbReference type="ChEBI" id="CHEBI:15378"/>
        <dbReference type="ChEBI" id="CHEBI:30616"/>
        <dbReference type="ChEBI" id="CHEBI:46858"/>
        <dbReference type="ChEBI" id="CHEBI:61978"/>
        <dbReference type="ChEBI" id="CHEBI:456216"/>
        <dbReference type="EC" id="2.7.10.1"/>
    </reaction>
</comment>
<dbReference type="PROSITE" id="PS50835">
    <property type="entry name" value="IG_LIKE"/>
    <property type="match status" value="2"/>
</dbReference>
<dbReference type="PRINTS" id="PR00109">
    <property type="entry name" value="TYRKINASE"/>
</dbReference>
<dbReference type="SMART" id="SM00219">
    <property type="entry name" value="TyrKc"/>
    <property type="match status" value="1"/>
</dbReference>
<feature type="domain" description="Fibronectin type-III" evidence="25">
    <location>
        <begin position="324"/>
        <end position="420"/>
    </location>
</feature>
<evidence type="ECO:0000256" key="1">
    <source>
        <dbReference type="ARBA" id="ARBA00004251"/>
    </source>
</evidence>
<dbReference type="InterPro" id="IPR003961">
    <property type="entry name" value="FN3_dom"/>
</dbReference>
<dbReference type="InterPro" id="IPR036179">
    <property type="entry name" value="Ig-like_dom_sf"/>
</dbReference>
<dbReference type="SUPFAM" id="SSF48726">
    <property type="entry name" value="Immunoglobulin"/>
    <property type="match status" value="2"/>
</dbReference>
<dbReference type="Gene3D" id="1.10.510.10">
    <property type="entry name" value="Transferase(Phosphotransferase) domain 1"/>
    <property type="match status" value="1"/>
</dbReference>
<dbReference type="InterPro" id="IPR003599">
    <property type="entry name" value="Ig_sub"/>
</dbReference>
<dbReference type="SUPFAM" id="SSF49265">
    <property type="entry name" value="Fibronectin type III"/>
    <property type="match status" value="1"/>
</dbReference>
<dbReference type="InterPro" id="IPR003598">
    <property type="entry name" value="Ig_sub2"/>
</dbReference>
<evidence type="ECO:0000256" key="4">
    <source>
        <dbReference type="ARBA" id="ARBA00022475"/>
    </source>
</evidence>
<dbReference type="CDD" id="cd00063">
    <property type="entry name" value="FN3"/>
    <property type="match status" value="2"/>
</dbReference>
<evidence type="ECO:0000256" key="10">
    <source>
        <dbReference type="ARBA" id="ARBA00022777"/>
    </source>
</evidence>
<dbReference type="Pfam" id="PF00041">
    <property type="entry name" value="fn3"/>
    <property type="match status" value="2"/>
</dbReference>
<feature type="transmembrane region" description="Helical" evidence="21">
    <location>
        <begin position="436"/>
        <end position="458"/>
    </location>
</feature>
<name>A0ABV0W657_9TELE</name>
<dbReference type="InterPro" id="IPR000719">
    <property type="entry name" value="Prot_kinase_dom"/>
</dbReference>
<dbReference type="SMART" id="SM00060">
    <property type="entry name" value="FN3"/>
    <property type="match status" value="2"/>
</dbReference>
<keyword evidence="6" id="KW-0808">Transferase</keyword>
<feature type="domain" description="Protein kinase" evidence="23">
    <location>
        <begin position="522"/>
        <end position="789"/>
    </location>
</feature>
<evidence type="ECO:0000256" key="9">
    <source>
        <dbReference type="ARBA" id="ARBA00022741"/>
    </source>
</evidence>
<comment type="similarity">
    <text evidence="2">Belongs to the protein kinase superfamily. CAMK Ser/Thr protein kinase family.</text>
</comment>
<dbReference type="InterPro" id="IPR017441">
    <property type="entry name" value="Protein_kinase_ATP_BS"/>
</dbReference>
<feature type="signal peptide" evidence="22">
    <location>
        <begin position="1"/>
        <end position="23"/>
    </location>
</feature>
<dbReference type="CDD" id="cd05075">
    <property type="entry name" value="PTKc_Axl"/>
    <property type="match status" value="1"/>
</dbReference>
<dbReference type="Proteomes" id="UP001444071">
    <property type="component" value="Unassembled WGS sequence"/>
</dbReference>
<dbReference type="InterPro" id="IPR011009">
    <property type="entry name" value="Kinase-like_dom_sf"/>
</dbReference>
<dbReference type="InterPro" id="IPR013098">
    <property type="entry name" value="Ig_I-set"/>
</dbReference>
<dbReference type="PANTHER" id="PTHR24416">
    <property type="entry name" value="TYROSINE-PROTEIN KINASE RECEPTOR"/>
    <property type="match status" value="1"/>
</dbReference>
<evidence type="ECO:0000256" key="13">
    <source>
        <dbReference type="ARBA" id="ARBA00023136"/>
    </source>
</evidence>
<keyword evidence="12 21" id="KW-1133">Transmembrane helix</keyword>
<evidence type="ECO:0000256" key="5">
    <source>
        <dbReference type="ARBA" id="ARBA00022553"/>
    </source>
</evidence>
<evidence type="ECO:0000256" key="15">
    <source>
        <dbReference type="ARBA" id="ARBA00023157"/>
    </source>
</evidence>
<keyword evidence="8" id="KW-0677">Repeat</keyword>
<reference evidence="26 27" key="1">
    <citation type="submission" date="2021-06" db="EMBL/GenBank/DDBJ databases">
        <authorList>
            <person name="Palmer J.M."/>
        </authorList>
    </citation>
    <scope>NUCLEOTIDE SEQUENCE [LARGE SCALE GENOMIC DNA]</scope>
    <source>
        <strain evidence="26 27">XR_2019</strain>
        <tissue evidence="26">Muscle</tissue>
    </source>
</reference>
<evidence type="ECO:0000256" key="3">
    <source>
        <dbReference type="ARBA" id="ARBA00011902"/>
    </source>
</evidence>
<evidence type="ECO:0000256" key="7">
    <source>
        <dbReference type="ARBA" id="ARBA00022692"/>
    </source>
</evidence>
<dbReference type="SUPFAM" id="SSF56112">
    <property type="entry name" value="Protein kinase-like (PK-like)"/>
    <property type="match status" value="1"/>
</dbReference>
<keyword evidence="13 21" id="KW-0472">Membrane</keyword>
<evidence type="ECO:0000256" key="2">
    <source>
        <dbReference type="ARBA" id="ARBA00006692"/>
    </source>
</evidence>
<feature type="chain" id="PRO_5047222010" description="receptor protein-tyrosine kinase" evidence="22">
    <location>
        <begin position="24"/>
        <end position="914"/>
    </location>
</feature>
<dbReference type="Pfam" id="PF07714">
    <property type="entry name" value="PK_Tyr_Ser-Thr"/>
    <property type="match status" value="1"/>
</dbReference>
<dbReference type="InterPro" id="IPR001245">
    <property type="entry name" value="Ser-Thr/Tyr_kinase_cat_dom"/>
</dbReference>
<dbReference type="Pfam" id="PF07679">
    <property type="entry name" value="I-set"/>
    <property type="match status" value="1"/>
</dbReference>
<dbReference type="PANTHER" id="PTHR24416:SF323">
    <property type="entry name" value="TYROSINE-PROTEIN KINASE RECEPTOR UFO"/>
    <property type="match status" value="1"/>
</dbReference>
<organism evidence="26 27">
    <name type="scientific">Xenotaenia resolanae</name>
    <dbReference type="NCBI Taxonomy" id="208358"/>
    <lineage>
        <taxon>Eukaryota</taxon>
        <taxon>Metazoa</taxon>
        <taxon>Chordata</taxon>
        <taxon>Craniata</taxon>
        <taxon>Vertebrata</taxon>
        <taxon>Euteleostomi</taxon>
        <taxon>Actinopterygii</taxon>
        <taxon>Neopterygii</taxon>
        <taxon>Teleostei</taxon>
        <taxon>Neoteleostei</taxon>
        <taxon>Acanthomorphata</taxon>
        <taxon>Ovalentaria</taxon>
        <taxon>Atherinomorphae</taxon>
        <taxon>Cyprinodontiformes</taxon>
        <taxon>Goodeidae</taxon>
        <taxon>Xenotaenia</taxon>
    </lineage>
</organism>
<evidence type="ECO:0000313" key="27">
    <source>
        <dbReference type="Proteomes" id="UP001444071"/>
    </source>
</evidence>
<dbReference type="PROSITE" id="PS00107">
    <property type="entry name" value="PROTEIN_KINASE_ATP"/>
    <property type="match status" value="1"/>
</dbReference>
<evidence type="ECO:0000259" key="25">
    <source>
        <dbReference type="PROSITE" id="PS50853"/>
    </source>
</evidence>
<keyword evidence="7 21" id="KW-0812">Transmembrane</keyword>
<keyword evidence="16" id="KW-0675">Receptor</keyword>
<evidence type="ECO:0000256" key="17">
    <source>
        <dbReference type="ARBA" id="ARBA00023180"/>
    </source>
</evidence>
<keyword evidence="4" id="KW-1003">Cell membrane</keyword>
<feature type="binding site" evidence="20">
    <location>
        <position position="553"/>
    </location>
    <ligand>
        <name>ATP</name>
        <dbReference type="ChEBI" id="CHEBI:30616"/>
    </ligand>
</feature>
<keyword evidence="11 20" id="KW-0067">ATP-binding</keyword>
<evidence type="ECO:0000256" key="14">
    <source>
        <dbReference type="ARBA" id="ARBA00023137"/>
    </source>
</evidence>
<dbReference type="SMART" id="SM00409">
    <property type="entry name" value="IG"/>
    <property type="match status" value="2"/>
</dbReference>
<gene>
    <name evidence="26" type="ORF">XENORESO_006598</name>
</gene>
<accession>A0ABV0W657</accession>
<dbReference type="InterPro" id="IPR013783">
    <property type="entry name" value="Ig-like_fold"/>
</dbReference>
<dbReference type="InterPro" id="IPR050122">
    <property type="entry name" value="RTK"/>
</dbReference>
<evidence type="ECO:0000256" key="19">
    <source>
        <dbReference type="ARBA" id="ARBA00051243"/>
    </source>
</evidence>
<dbReference type="SMART" id="SM00408">
    <property type="entry name" value="IGc2"/>
    <property type="match status" value="2"/>
</dbReference>
<feature type="domain" description="Ig-like" evidence="24">
    <location>
        <begin position="29"/>
        <end position="123"/>
    </location>
</feature>
<dbReference type="PROSITE" id="PS00109">
    <property type="entry name" value="PROTEIN_KINASE_TYR"/>
    <property type="match status" value="1"/>
</dbReference>
<comment type="subcellular location">
    <subcellularLocation>
        <location evidence="1">Cell membrane</location>
        <topology evidence="1">Single-pass type I membrane protein</topology>
    </subcellularLocation>
</comment>
<dbReference type="Gene3D" id="3.30.200.20">
    <property type="entry name" value="Phosphorylase Kinase, domain 1"/>
    <property type="match status" value="1"/>
</dbReference>
<dbReference type="Gene3D" id="2.60.40.10">
    <property type="entry name" value="Immunoglobulins"/>
    <property type="match status" value="4"/>
</dbReference>
<keyword evidence="15" id="KW-1015">Disulfide bond</keyword>
<dbReference type="PROSITE" id="PS50853">
    <property type="entry name" value="FN3"/>
    <property type="match status" value="2"/>
</dbReference>